<dbReference type="InterPro" id="IPR008979">
    <property type="entry name" value="Galactose-bd-like_sf"/>
</dbReference>
<proteinExistence type="predicted"/>
<dbReference type="Proteomes" id="UP000091967">
    <property type="component" value="Unassembled WGS sequence"/>
</dbReference>
<dbReference type="EMBL" id="LYXU01000003">
    <property type="protein sequence ID" value="OBS22707.1"/>
    <property type="molecule type" value="Genomic_DNA"/>
</dbReference>
<name>A0A1B8AQE2_FUSPO</name>
<dbReference type="SUPFAM" id="SSF49785">
    <property type="entry name" value="Galactose-binding domain-like"/>
    <property type="match status" value="1"/>
</dbReference>
<organism evidence="1 2">
    <name type="scientific">Fusarium poae</name>
    <dbReference type="NCBI Taxonomy" id="36050"/>
    <lineage>
        <taxon>Eukaryota</taxon>
        <taxon>Fungi</taxon>
        <taxon>Dikarya</taxon>
        <taxon>Ascomycota</taxon>
        <taxon>Pezizomycotina</taxon>
        <taxon>Sordariomycetes</taxon>
        <taxon>Hypocreomycetidae</taxon>
        <taxon>Hypocreales</taxon>
        <taxon>Nectriaceae</taxon>
        <taxon>Fusarium</taxon>
    </lineage>
</organism>
<dbReference type="STRING" id="36050.A0A1B8AQE2"/>
<comment type="caution">
    <text evidence="1">The sequence shown here is derived from an EMBL/GenBank/DDBJ whole genome shotgun (WGS) entry which is preliminary data.</text>
</comment>
<protein>
    <submittedName>
        <fullName evidence="1">Uncharacterized protein</fullName>
    </submittedName>
</protein>
<sequence>MQNDINLIVLSGGAERHGNMGKGSGFDHINNVEKIIWENVPGDTFKIVVSIWNNLDVKAPASFAVA</sequence>
<reference evidence="1 2" key="1">
    <citation type="submission" date="2016-06" db="EMBL/GenBank/DDBJ databases">
        <title>Living apart together: crosstalk between the core and supernumerary genomes in a fungal plant pathogen.</title>
        <authorList>
            <person name="Vanheule A."/>
            <person name="Audenaert K."/>
            <person name="Warris S."/>
            <person name="Van De Geest H."/>
            <person name="Schijlen E."/>
            <person name="Hofte M."/>
            <person name="De Saeger S."/>
            <person name="Haesaert G."/>
            <person name="Waalwijk C."/>
            <person name="Van Der Lee T."/>
        </authorList>
    </citation>
    <scope>NUCLEOTIDE SEQUENCE [LARGE SCALE GENOMIC DNA]</scope>
    <source>
        <strain evidence="1 2">2516</strain>
    </source>
</reference>
<evidence type="ECO:0000313" key="1">
    <source>
        <dbReference type="EMBL" id="OBS22707.1"/>
    </source>
</evidence>
<evidence type="ECO:0000313" key="2">
    <source>
        <dbReference type="Proteomes" id="UP000091967"/>
    </source>
</evidence>
<dbReference type="AlphaFoldDB" id="A0A1B8AQE2"/>
<keyword evidence="2" id="KW-1185">Reference proteome</keyword>
<dbReference type="Gene3D" id="2.60.120.380">
    <property type="match status" value="1"/>
</dbReference>
<accession>A0A1B8AQE2</accession>
<gene>
    <name evidence="1" type="ORF">FPOA_09039</name>
</gene>